<accession>A0A645HRV7</accession>
<name>A0A645HRV7_9ZZZZ</name>
<proteinExistence type="predicted"/>
<evidence type="ECO:0000256" key="1">
    <source>
        <dbReference type="SAM" id="MobiDB-lite"/>
    </source>
</evidence>
<protein>
    <submittedName>
        <fullName evidence="2">Uncharacterized protein</fullName>
    </submittedName>
</protein>
<dbReference type="AlphaFoldDB" id="A0A645HRV7"/>
<reference evidence="2" key="1">
    <citation type="submission" date="2019-08" db="EMBL/GenBank/DDBJ databases">
        <authorList>
            <person name="Kucharzyk K."/>
            <person name="Murdoch R.W."/>
            <person name="Higgins S."/>
            <person name="Loffler F."/>
        </authorList>
    </citation>
    <scope>NUCLEOTIDE SEQUENCE</scope>
</reference>
<comment type="caution">
    <text evidence="2">The sequence shown here is derived from an EMBL/GenBank/DDBJ whole genome shotgun (WGS) entry which is preliminary data.</text>
</comment>
<sequence length="158" mass="17283">MADDPRDGPLPRITIGDIQLVVTRRPLAVELSCQGGQGGDLWLRERQARPVQPRRVSIGGALPAVIDDLGSGEGRRQPGRHGCHHREEGGRDQAFVTHETHPLRDGRTRVQPARVLQRPHQRLQQGMGSRTLVIVQGGQVQTSAKVLAGIQRQQADDG</sequence>
<organism evidence="2">
    <name type="scientific">bioreactor metagenome</name>
    <dbReference type="NCBI Taxonomy" id="1076179"/>
    <lineage>
        <taxon>unclassified sequences</taxon>
        <taxon>metagenomes</taxon>
        <taxon>ecological metagenomes</taxon>
    </lineage>
</organism>
<evidence type="ECO:0000313" key="2">
    <source>
        <dbReference type="EMBL" id="MPN41222.1"/>
    </source>
</evidence>
<dbReference type="EMBL" id="VSSQ01098124">
    <property type="protein sequence ID" value="MPN41222.1"/>
    <property type="molecule type" value="Genomic_DNA"/>
</dbReference>
<gene>
    <name evidence="2" type="ORF">SDC9_188764</name>
</gene>
<feature type="region of interest" description="Disordered" evidence="1">
    <location>
        <begin position="69"/>
        <end position="93"/>
    </location>
</feature>